<sequence>MAENTGNHTGADTGDDVGADSPVVVVANRLPVDQVTDPDGSTRWQRSPGGLVTALEPFVAGRGGAWVGWSGSAGEAPEPFESGGMSLIPVELTEDEVDRYYEGMSNASLWPLYHDVVEKPEYHRTWWDTYVQVNKRFAERAAAVAAEGAIVWVHDYQLQLVPALLRQQRPDLTIGFFLHIPFPPYELFTQLPWRSAIVEGLLGADLVGFQRPSAATNFVQLARRLHDLPARKNTIEYDGRAVTAKAFPISIDVAAFDELARSPEVLARAEEIRKELGNPDKIILGVDRLDYTKGISVRLNAFEELLEDGAVESPGTVLVQVATPSRERVEHYVHMRETIEQQVGHINGVFGSMAGPAVHYFNQSMPREELAALYRAADVMLVTPYRDGMNLVAKEYVAARSDLGGALVLSEFAGAAAELKQAFLVNPHDIAGVKNQLLRALRVDPREAASRMRAMRRHLAKNDLEHWASSFFDALKAQDGGQTSGRVAGRAATPLSNGRGGAQG</sequence>
<gene>
    <name evidence="3" type="ORF">SAMN06272739_1171</name>
</gene>
<dbReference type="Pfam" id="PF00982">
    <property type="entry name" value="Glyco_transf_20"/>
    <property type="match status" value="1"/>
</dbReference>
<name>A0A286GJB7_9ACTN</name>
<dbReference type="AlphaFoldDB" id="A0A286GJB7"/>
<dbReference type="SUPFAM" id="SSF53756">
    <property type="entry name" value="UDP-Glycosyltransferase/glycogen phosphorylase"/>
    <property type="match status" value="1"/>
</dbReference>
<keyword evidence="4" id="KW-1185">Reference proteome</keyword>
<dbReference type="EMBL" id="OCNK01000001">
    <property type="protein sequence ID" value="SOD95316.1"/>
    <property type="molecule type" value="Genomic_DNA"/>
</dbReference>
<dbReference type="PANTHER" id="PTHR10788:SF106">
    <property type="entry name" value="BCDNA.GH08860"/>
    <property type="match status" value="1"/>
</dbReference>
<accession>A0A286GJB7</accession>
<dbReference type="Proteomes" id="UP000219482">
    <property type="component" value="Unassembled WGS sequence"/>
</dbReference>
<dbReference type="RefSeq" id="WP_235003184.1">
    <property type="nucleotide sequence ID" value="NZ_OCNK01000001.1"/>
</dbReference>
<protein>
    <submittedName>
        <fullName evidence="3">Trehalose 6-phosphate synthase</fullName>
    </submittedName>
</protein>
<dbReference type="Gene3D" id="3.40.50.2000">
    <property type="entry name" value="Glycogen Phosphorylase B"/>
    <property type="match status" value="2"/>
</dbReference>
<dbReference type="GO" id="GO:0003825">
    <property type="term" value="F:alpha,alpha-trehalose-phosphate synthase (UDP-forming) activity"/>
    <property type="evidence" value="ECO:0007669"/>
    <property type="project" value="TreeGrafter"/>
</dbReference>
<organism evidence="3 4">
    <name type="scientific">Blastococcus haudaquaticus</name>
    <dbReference type="NCBI Taxonomy" id="1938745"/>
    <lineage>
        <taxon>Bacteria</taxon>
        <taxon>Bacillati</taxon>
        <taxon>Actinomycetota</taxon>
        <taxon>Actinomycetes</taxon>
        <taxon>Geodermatophilales</taxon>
        <taxon>Geodermatophilaceae</taxon>
        <taxon>Blastococcus</taxon>
    </lineage>
</organism>
<evidence type="ECO:0000313" key="4">
    <source>
        <dbReference type="Proteomes" id="UP000219482"/>
    </source>
</evidence>
<reference evidence="4" key="1">
    <citation type="submission" date="2017-09" db="EMBL/GenBank/DDBJ databases">
        <authorList>
            <person name="Varghese N."/>
            <person name="Submissions S."/>
        </authorList>
    </citation>
    <scope>NUCLEOTIDE SEQUENCE [LARGE SCALE GENOMIC DNA]</scope>
    <source>
        <strain evidence="4">DSM 44270</strain>
    </source>
</reference>
<evidence type="ECO:0000256" key="2">
    <source>
        <dbReference type="SAM" id="MobiDB-lite"/>
    </source>
</evidence>
<evidence type="ECO:0000313" key="3">
    <source>
        <dbReference type="EMBL" id="SOD95316.1"/>
    </source>
</evidence>
<dbReference type="PANTHER" id="PTHR10788">
    <property type="entry name" value="TREHALOSE-6-PHOSPHATE SYNTHASE"/>
    <property type="match status" value="1"/>
</dbReference>
<comment type="similarity">
    <text evidence="1">Belongs to the glycosyltransferase 20 family.</text>
</comment>
<evidence type="ECO:0000256" key="1">
    <source>
        <dbReference type="ARBA" id="ARBA00008799"/>
    </source>
</evidence>
<dbReference type="CDD" id="cd03788">
    <property type="entry name" value="GT20_TPS"/>
    <property type="match status" value="1"/>
</dbReference>
<dbReference type="InterPro" id="IPR001830">
    <property type="entry name" value="Glyco_trans_20"/>
</dbReference>
<feature type="region of interest" description="Disordered" evidence="2">
    <location>
        <begin position="483"/>
        <end position="504"/>
    </location>
</feature>
<dbReference type="GO" id="GO:0005992">
    <property type="term" value="P:trehalose biosynthetic process"/>
    <property type="evidence" value="ECO:0007669"/>
    <property type="project" value="InterPro"/>
</dbReference>
<proteinExistence type="inferred from homology"/>